<reference evidence="3 4" key="1">
    <citation type="submission" date="2022-10" db="EMBL/GenBank/DDBJ databases">
        <title>Comparative genomic analysis of Cohnella hashimotonis sp. nov., isolated from the International Space Station.</title>
        <authorList>
            <person name="Simpson A."/>
            <person name="Venkateswaran K."/>
        </authorList>
    </citation>
    <scope>NUCLEOTIDE SEQUENCE [LARGE SCALE GENOMIC DNA]</scope>
    <source>
        <strain evidence="3 4">DSM 18997</strain>
    </source>
</reference>
<dbReference type="RefSeq" id="WP_277567152.1">
    <property type="nucleotide sequence ID" value="NZ_JAPDHZ010000004.1"/>
</dbReference>
<sequence length="184" mass="20394">MKCRLGGIELTEAKRIICLIDDEFEDLELWYPVYRAREEGAVVQYAGPEKGRKHIGKYGVPAVADLSYEELDAECCDGLLVPGGWAPDKIRRSERVQAFVREIDAAGKPIGQICHAGWVLISAKILQGRKVTSTPGIRDDMENAGALWFDEAVVVDGNLISARRPPDLPEYAKAFCDVLYGRQS</sequence>
<dbReference type="PANTHER" id="PTHR42733">
    <property type="entry name" value="DJ-1 PROTEIN"/>
    <property type="match status" value="1"/>
</dbReference>
<dbReference type="InterPro" id="IPR002818">
    <property type="entry name" value="DJ-1/PfpI"/>
</dbReference>
<dbReference type="PANTHER" id="PTHR42733:SF13">
    <property type="entry name" value="DJ-1_PFPI DOMAIN-CONTAINING PROTEIN"/>
    <property type="match status" value="1"/>
</dbReference>
<dbReference type="Gene3D" id="3.40.50.880">
    <property type="match status" value="1"/>
</dbReference>
<accession>A0A9X4QPB5</accession>
<gene>
    <name evidence="3" type="ORF">OMP38_22810</name>
</gene>
<dbReference type="AlphaFoldDB" id="A0A9X4QPB5"/>
<dbReference type="EMBL" id="JAPDHZ010000004">
    <property type="protein sequence ID" value="MDG0793356.1"/>
    <property type="molecule type" value="Genomic_DNA"/>
</dbReference>
<evidence type="ECO:0000256" key="1">
    <source>
        <dbReference type="ARBA" id="ARBA00008542"/>
    </source>
</evidence>
<dbReference type="CDD" id="cd03134">
    <property type="entry name" value="GATase1_PfpI_like"/>
    <property type="match status" value="1"/>
</dbReference>
<feature type="domain" description="DJ-1/PfpI" evidence="2">
    <location>
        <begin position="14"/>
        <end position="175"/>
    </location>
</feature>
<evidence type="ECO:0000313" key="4">
    <source>
        <dbReference type="Proteomes" id="UP001153387"/>
    </source>
</evidence>
<dbReference type="NCBIfam" id="TIGR01382">
    <property type="entry name" value="PfpI"/>
    <property type="match status" value="1"/>
</dbReference>
<comment type="caution">
    <text evidence="3">The sequence shown here is derived from an EMBL/GenBank/DDBJ whole genome shotgun (WGS) entry which is preliminary data.</text>
</comment>
<dbReference type="SUPFAM" id="SSF52317">
    <property type="entry name" value="Class I glutamine amidotransferase-like"/>
    <property type="match status" value="1"/>
</dbReference>
<dbReference type="InterPro" id="IPR029062">
    <property type="entry name" value="Class_I_gatase-like"/>
</dbReference>
<proteinExistence type="inferred from homology"/>
<dbReference type="InterPro" id="IPR006286">
    <property type="entry name" value="C56_PfpI-like"/>
</dbReference>
<evidence type="ECO:0000313" key="3">
    <source>
        <dbReference type="EMBL" id="MDG0793356.1"/>
    </source>
</evidence>
<name>A0A9X4QPB5_9BACL</name>
<dbReference type="PROSITE" id="PS51276">
    <property type="entry name" value="PEPTIDASE_C56_PFPI"/>
    <property type="match status" value="1"/>
</dbReference>
<evidence type="ECO:0000259" key="2">
    <source>
        <dbReference type="Pfam" id="PF01965"/>
    </source>
</evidence>
<dbReference type="Proteomes" id="UP001153387">
    <property type="component" value="Unassembled WGS sequence"/>
</dbReference>
<comment type="similarity">
    <text evidence="1">Belongs to the peptidase C56 family.</text>
</comment>
<dbReference type="Pfam" id="PF01965">
    <property type="entry name" value="DJ-1_PfpI"/>
    <property type="match status" value="1"/>
</dbReference>
<protein>
    <submittedName>
        <fullName evidence="3">Type 1 glutamine amidotransferase</fullName>
    </submittedName>
</protein>
<keyword evidence="3" id="KW-0315">Glutamine amidotransferase</keyword>
<organism evidence="3 4">
    <name type="scientific">Cohnella ginsengisoli</name>
    <dbReference type="NCBI Taxonomy" id="425004"/>
    <lineage>
        <taxon>Bacteria</taxon>
        <taxon>Bacillati</taxon>
        <taxon>Bacillota</taxon>
        <taxon>Bacilli</taxon>
        <taxon>Bacillales</taxon>
        <taxon>Paenibacillaceae</taxon>
        <taxon>Cohnella</taxon>
    </lineage>
</organism>
<keyword evidence="4" id="KW-1185">Reference proteome</keyword>